<feature type="transmembrane region" description="Helical" evidence="12">
    <location>
        <begin position="205"/>
        <end position="228"/>
    </location>
</feature>
<evidence type="ECO:0000256" key="11">
    <source>
        <dbReference type="SAM" id="MobiDB-lite"/>
    </source>
</evidence>
<feature type="transmembrane region" description="Helical" evidence="12">
    <location>
        <begin position="136"/>
        <end position="161"/>
    </location>
</feature>
<evidence type="ECO:0000256" key="8">
    <source>
        <dbReference type="ARBA" id="ARBA00023065"/>
    </source>
</evidence>
<keyword evidence="7 12" id="KW-1133">Transmembrane helix</keyword>
<dbReference type="WBParaSite" id="SVE_1753300.1">
    <property type="protein sequence ID" value="SVE_1753300.1"/>
    <property type="gene ID" value="SVE_1753300"/>
</dbReference>
<evidence type="ECO:0000313" key="13">
    <source>
        <dbReference type="Proteomes" id="UP000035680"/>
    </source>
</evidence>
<keyword evidence="6" id="KW-0375">Hydrogen ion transport</keyword>
<feature type="transmembrane region" description="Helical" evidence="12">
    <location>
        <begin position="508"/>
        <end position="529"/>
    </location>
</feature>
<reference evidence="14" key="2">
    <citation type="submission" date="2015-08" db="UniProtKB">
        <authorList>
            <consortium name="WormBaseParasite"/>
        </authorList>
    </citation>
    <scope>IDENTIFICATION</scope>
</reference>
<feature type="transmembrane region" description="Helical" evidence="12">
    <location>
        <begin position="103"/>
        <end position="124"/>
    </location>
</feature>
<dbReference type="STRING" id="75913.A0A0K0FYK6"/>
<evidence type="ECO:0000256" key="2">
    <source>
        <dbReference type="ARBA" id="ARBA00006513"/>
    </source>
</evidence>
<evidence type="ECO:0000256" key="10">
    <source>
        <dbReference type="ARBA" id="ARBA00023303"/>
    </source>
</evidence>
<dbReference type="GO" id="GO:0005886">
    <property type="term" value="C:plasma membrane"/>
    <property type="evidence" value="ECO:0007669"/>
    <property type="project" value="UniProtKB-SubCell"/>
</dbReference>
<evidence type="ECO:0000256" key="4">
    <source>
        <dbReference type="ARBA" id="ARBA00022475"/>
    </source>
</evidence>
<keyword evidence="3" id="KW-0813">Transport</keyword>
<sequence length="721" mass="82411">MSSNFEPIPRSEMENINLNITLSENNPEERSKLEDSIDFESTTQFTNMSNDDSVPPSPSSVTCVNFNENVVTLADNIERYSKISSSITTIFFGKENFIDNKDAIAYISRMFSGIYCLTLIVFAFGFEITHLQVKTFWITPSIFGTSIYSVAILILIFLNFFVIYPEYYNYIVINLISKILKLSNDRQKKLTLTKASHNGEGCGSFYLRLGAIFFGTLSVVFFGIEIYMCSQVEECTKIEMTNIILAMIFIFLQTHYIFCNSKVSYGSTGKLQWIIKIGIMHLLAVNLWTWWKYVLAKQSSSSTASNLKSIIYQGKNSYLMLIDSILVQNETTMSTNLLTSPVYDNSDSSSIEEDYNRNLYLENNYTSLYNIKTVKEETKAQILNNLTEAVTQNKKTNWLFDQQTTAHYDIFYDVITILITCVVEYSVIGAAIMFVTWLEFEHLESHSIYSSEGGDTFRKKRKSHIKIDCSNSFLGLFIGIIFLSACLITIGIYYLYYSLGNTIEATKVFRITDLCLISVITLMTIYGIYSMRKLQYSFHGKTLTGIIDDILLVVGLLGELIYCCLAFLLVSTTNDDEIKDMGGLRFRNIMIATFLMRIIQSLFQALYLFIASRLKMKSTESKVLKPGKQMMTFMIFANLALFIYGTLEGMKSMITTSILFNIAAFKSIMYAVSPLMVFFRFHSSVIFAELWKHCYSTKVHKHDNSTRHNSSRRVSYANDAF</sequence>
<feature type="transmembrane region" description="Helical" evidence="12">
    <location>
        <begin position="240"/>
        <end position="259"/>
    </location>
</feature>
<keyword evidence="8" id="KW-0406">Ion transport</keyword>
<feature type="transmembrane region" description="Helical" evidence="12">
    <location>
        <begin position="653"/>
        <end position="672"/>
    </location>
</feature>
<feature type="transmembrane region" description="Helical" evidence="12">
    <location>
        <begin position="550"/>
        <end position="569"/>
    </location>
</feature>
<comment type="similarity">
    <text evidence="2">Belongs to the otopetrin family.</text>
</comment>
<keyword evidence="13" id="KW-1185">Reference proteome</keyword>
<evidence type="ECO:0000313" key="14">
    <source>
        <dbReference type="WBParaSite" id="SVE_1753300.1"/>
    </source>
</evidence>
<keyword evidence="9 12" id="KW-0472">Membrane</keyword>
<dbReference type="GO" id="GO:0015252">
    <property type="term" value="F:proton channel activity"/>
    <property type="evidence" value="ECO:0007669"/>
    <property type="project" value="InterPro"/>
</dbReference>
<proteinExistence type="inferred from homology"/>
<comment type="subcellular location">
    <subcellularLocation>
        <location evidence="1">Cell membrane</location>
        <topology evidence="1">Multi-pass membrane protein</topology>
    </subcellularLocation>
</comment>
<organism evidence="13 14">
    <name type="scientific">Strongyloides venezuelensis</name>
    <name type="common">Threadworm</name>
    <dbReference type="NCBI Taxonomy" id="75913"/>
    <lineage>
        <taxon>Eukaryota</taxon>
        <taxon>Metazoa</taxon>
        <taxon>Ecdysozoa</taxon>
        <taxon>Nematoda</taxon>
        <taxon>Chromadorea</taxon>
        <taxon>Rhabditida</taxon>
        <taxon>Tylenchina</taxon>
        <taxon>Panagrolaimomorpha</taxon>
        <taxon>Strongyloidoidea</taxon>
        <taxon>Strongyloididae</taxon>
        <taxon>Strongyloides</taxon>
    </lineage>
</organism>
<evidence type="ECO:0000256" key="6">
    <source>
        <dbReference type="ARBA" id="ARBA00022781"/>
    </source>
</evidence>
<feature type="region of interest" description="Disordered" evidence="11">
    <location>
        <begin position="701"/>
        <end position="721"/>
    </location>
</feature>
<keyword evidence="4" id="KW-1003">Cell membrane</keyword>
<keyword evidence="10" id="KW-0407">Ion channel</keyword>
<evidence type="ECO:0000256" key="3">
    <source>
        <dbReference type="ARBA" id="ARBA00022448"/>
    </source>
</evidence>
<keyword evidence="5 12" id="KW-0812">Transmembrane</keyword>
<dbReference type="Pfam" id="PF03189">
    <property type="entry name" value="Otopetrin"/>
    <property type="match status" value="1"/>
</dbReference>
<feature type="transmembrane region" description="Helical" evidence="12">
    <location>
        <begin position="630"/>
        <end position="647"/>
    </location>
</feature>
<dbReference type="Proteomes" id="UP000035680">
    <property type="component" value="Unassembled WGS sequence"/>
</dbReference>
<evidence type="ECO:0000256" key="12">
    <source>
        <dbReference type="SAM" id="Phobius"/>
    </source>
</evidence>
<evidence type="ECO:0000256" key="7">
    <source>
        <dbReference type="ARBA" id="ARBA00022989"/>
    </source>
</evidence>
<feature type="transmembrane region" description="Helical" evidence="12">
    <location>
        <begin position="271"/>
        <end position="291"/>
    </location>
</feature>
<accession>A0A0K0FYK6</accession>
<evidence type="ECO:0000256" key="9">
    <source>
        <dbReference type="ARBA" id="ARBA00023136"/>
    </source>
</evidence>
<feature type="transmembrane region" description="Helical" evidence="12">
    <location>
        <begin position="410"/>
        <end position="438"/>
    </location>
</feature>
<evidence type="ECO:0000256" key="5">
    <source>
        <dbReference type="ARBA" id="ARBA00022692"/>
    </source>
</evidence>
<name>A0A0K0FYK6_STRVS</name>
<feature type="transmembrane region" description="Helical" evidence="12">
    <location>
        <begin position="473"/>
        <end position="496"/>
    </location>
</feature>
<protein>
    <submittedName>
        <fullName evidence="14">Otopetrin-3</fullName>
    </submittedName>
</protein>
<dbReference type="InterPro" id="IPR004878">
    <property type="entry name" value="Otopetrin"/>
</dbReference>
<evidence type="ECO:0000256" key="1">
    <source>
        <dbReference type="ARBA" id="ARBA00004651"/>
    </source>
</evidence>
<feature type="transmembrane region" description="Helical" evidence="12">
    <location>
        <begin position="589"/>
        <end position="610"/>
    </location>
</feature>
<dbReference type="AlphaFoldDB" id="A0A0K0FYK6"/>
<reference evidence="13" key="1">
    <citation type="submission" date="2014-07" db="EMBL/GenBank/DDBJ databases">
        <authorList>
            <person name="Martin A.A"/>
            <person name="De Silva N."/>
        </authorList>
    </citation>
    <scope>NUCLEOTIDE SEQUENCE</scope>
</reference>
<dbReference type="PANTHER" id="PTHR21522:SF43">
    <property type="entry name" value="OTOPETRIN-2"/>
    <property type="match status" value="1"/>
</dbReference>
<dbReference type="PANTHER" id="PTHR21522">
    <property type="entry name" value="PROTON CHANNEL OTOP"/>
    <property type="match status" value="1"/>
</dbReference>